<dbReference type="InterPro" id="IPR009078">
    <property type="entry name" value="Ferritin-like_SF"/>
</dbReference>
<comment type="similarity">
    <text evidence="2 7 8">Belongs to the bacterioferritin family.</text>
</comment>
<evidence type="ECO:0000256" key="1">
    <source>
        <dbReference type="ARBA" id="ARBA00001970"/>
    </source>
</evidence>
<keyword evidence="6 7" id="KW-0408">Iron</keyword>
<name>A0ABU3KI89_9BURK</name>
<keyword evidence="3 7" id="KW-0409">Iron storage</keyword>
<dbReference type="GO" id="GO:0004322">
    <property type="term" value="F:ferroxidase activity"/>
    <property type="evidence" value="ECO:0007669"/>
    <property type="project" value="UniProtKB-EC"/>
</dbReference>
<protein>
    <recommendedName>
        <fullName evidence="7 8">Bacterioferritin</fullName>
    </recommendedName>
</protein>
<accession>A0ABU3KI89</accession>
<evidence type="ECO:0000256" key="2">
    <source>
        <dbReference type="ARBA" id="ARBA00008093"/>
    </source>
</evidence>
<dbReference type="PANTHER" id="PTHR30295:SF0">
    <property type="entry name" value="BACTERIOFERRITIN"/>
    <property type="match status" value="1"/>
</dbReference>
<dbReference type="InterPro" id="IPR002024">
    <property type="entry name" value="Bacterioferritin"/>
</dbReference>
<dbReference type="Proteomes" id="UP001321700">
    <property type="component" value="Unassembled WGS sequence"/>
</dbReference>
<keyword evidence="11" id="KW-1185">Reference proteome</keyword>
<dbReference type="Pfam" id="PF00210">
    <property type="entry name" value="Ferritin"/>
    <property type="match status" value="1"/>
</dbReference>
<keyword evidence="4 8" id="KW-0349">Heme</keyword>
<dbReference type="PIRSF" id="PIRSF002560">
    <property type="entry name" value="Bacterioferritin"/>
    <property type="match status" value="1"/>
</dbReference>
<dbReference type="CDD" id="cd00907">
    <property type="entry name" value="Bacterioferritin"/>
    <property type="match status" value="1"/>
</dbReference>
<dbReference type="InterPro" id="IPR012347">
    <property type="entry name" value="Ferritin-like"/>
</dbReference>
<dbReference type="PROSITE" id="PS50905">
    <property type="entry name" value="FERRITIN_LIKE"/>
    <property type="match status" value="1"/>
</dbReference>
<evidence type="ECO:0000256" key="4">
    <source>
        <dbReference type="ARBA" id="ARBA00022617"/>
    </source>
</evidence>
<dbReference type="Gene3D" id="1.20.1260.10">
    <property type="match status" value="1"/>
</dbReference>
<evidence type="ECO:0000256" key="8">
    <source>
        <dbReference type="RuleBase" id="RU000623"/>
    </source>
</evidence>
<comment type="cofactor">
    <cofactor evidence="1">
        <name>heme b</name>
        <dbReference type="ChEBI" id="CHEBI:60344"/>
    </cofactor>
</comment>
<dbReference type="EMBL" id="JAVBIK010000001">
    <property type="protein sequence ID" value="MDT7517452.1"/>
    <property type="molecule type" value="Genomic_DNA"/>
</dbReference>
<evidence type="ECO:0000256" key="5">
    <source>
        <dbReference type="ARBA" id="ARBA00022723"/>
    </source>
</evidence>
<keyword evidence="5 7" id="KW-0479">Metal-binding</keyword>
<comment type="function">
    <text evidence="8">Iron-storage protein.</text>
</comment>
<evidence type="ECO:0000256" key="3">
    <source>
        <dbReference type="ARBA" id="ARBA00022434"/>
    </source>
</evidence>
<gene>
    <name evidence="10" type="primary">bfr</name>
    <name evidence="10" type="ORF">RAE19_01620</name>
</gene>
<feature type="domain" description="Ferritin-like diiron" evidence="9">
    <location>
        <begin position="1"/>
        <end position="145"/>
    </location>
</feature>
<dbReference type="PRINTS" id="PR00601">
    <property type="entry name" value="BACFERRITIN"/>
</dbReference>
<organism evidence="10 11">
    <name type="scientific">Rhodoferax potami</name>
    <dbReference type="NCBI Taxonomy" id="3068338"/>
    <lineage>
        <taxon>Bacteria</taxon>
        <taxon>Pseudomonadati</taxon>
        <taxon>Pseudomonadota</taxon>
        <taxon>Betaproteobacteria</taxon>
        <taxon>Burkholderiales</taxon>
        <taxon>Comamonadaceae</taxon>
        <taxon>Rhodoferax</taxon>
    </lineage>
</organism>
<dbReference type="PROSITE" id="PS00549">
    <property type="entry name" value="BACTERIOFERRITIN"/>
    <property type="match status" value="1"/>
</dbReference>
<dbReference type="RefSeq" id="WP_313873275.1">
    <property type="nucleotide sequence ID" value="NZ_JAVBIJ010000001.1"/>
</dbReference>
<evidence type="ECO:0000313" key="11">
    <source>
        <dbReference type="Proteomes" id="UP001321700"/>
    </source>
</evidence>
<comment type="caution">
    <text evidence="10">The sequence shown here is derived from an EMBL/GenBank/DDBJ whole genome shotgun (WGS) entry which is preliminary data.</text>
</comment>
<evidence type="ECO:0000313" key="10">
    <source>
        <dbReference type="EMBL" id="MDT7517452.1"/>
    </source>
</evidence>
<keyword evidence="10" id="KW-0560">Oxidoreductase</keyword>
<dbReference type="InterPro" id="IPR008331">
    <property type="entry name" value="Ferritin_DPS_dom"/>
</dbReference>
<evidence type="ECO:0000256" key="6">
    <source>
        <dbReference type="ARBA" id="ARBA00023004"/>
    </source>
</evidence>
<evidence type="ECO:0000256" key="7">
    <source>
        <dbReference type="PIRNR" id="PIRNR002560"/>
    </source>
</evidence>
<dbReference type="InterPro" id="IPR009040">
    <property type="entry name" value="Ferritin-like_diiron"/>
</dbReference>
<dbReference type="NCBIfam" id="TIGR00754">
    <property type="entry name" value="bfr"/>
    <property type="match status" value="1"/>
</dbReference>
<proteinExistence type="inferred from homology"/>
<dbReference type="PANTHER" id="PTHR30295">
    <property type="entry name" value="BACTERIOFERRITIN"/>
    <property type="match status" value="1"/>
</dbReference>
<sequence length="158" mass="18092">MKGDAQVIGHLQAQLKNELTAINQYFLHYRMYKHWGFEKLAKKEYSESIGEMKHADMLMDRIFMLDGLPNLQDMAKIMVGETVPEALECDLKAEMGAQITIKAGIAHCESVRDYVSRDLLQKILDDTEEHIDFLETQIDLIDKVGLPNYLQSQMGELS</sequence>
<dbReference type="SUPFAM" id="SSF47240">
    <property type="entry name" value="Ferritin-like"/>
    <property type="match status" value="1"/>
</dbReference>
<evidence type="ECO:0000259" key="9">
    <source>
        <dbReference type="PROSITE" id="PS50905"/>
    </source>
</evidence>
<reference evidence="10 11" key="1">
    <citation type="submission" date="2023-08" db="EMBL/GenBank/DDBJ databases">
        <title>Rhodoferax potami sp. nov. and Rhodoferax mekongensis sp. nov., isolated from the Mekong River in Thailand.</title>
        <authorList>
            <person name="Kitikhun S."/>
            <person name="Charoenyingcharoen P."/>
            <person name="Siriarchawattana P."/>
            <person name="Likhitrattanapisal S."/>
            <person name="Nilsakha T."/>
            <person name="Chanpet A."/>
            <person name="Rattanawaree P."/>
            <person name="Ingsriswang S."/>
        </authorList>
    </citation>
    <scope>NUCLEOTIDE SEQUENCE [LARGE SCALE GENOMIC DNA]</scope>
    <source>
        <strain evidence="10 11">TBRC 17660</strain>
    </source>
</reference>